<dbReference type="AlphaFoldDB" id="A0AA97HRR0"/>
<reference evidence="7" key="1">
    <citation type="submission" date="2024-06" db="EMBL/GenBank/DDBJ databases">
        <title>Hwangdonia haimaensis gen. nov., sp. nov., a member of the family Flavobacteriaceae isolated from the haima cold seep.</title>
        <authorList>
            <person name="Li J."/>
        </authorList>
    </citation>
    <scope>NUCLEOTIDE SEQUENCE [LARGE SCALE GENOMIC DNA]</scope>
    <source>
        <strain evidence="7">SCSIO 19198</strain>
    </source>
</reference>
<dbReference type="PANTHER" id="PTHR47893:SF1">
    <property type="entry name" value="REGULATORY PROTEIN PCHR"/>
    <property type="match status" value="1"/>
</dbReference>
<evidence type="ECO:0000256" key="2">
    <source>
        <dbReference type="ARBA" id="ARBA00023125"/>
    </source>
</evidence>
<dbReference type="GO" id="GO:0003700">
    <property type="term" value="F:DNA-binding transcription factor activity"/>
    <property type="evidence" value="ECO:0007669"/>
    <property type="project" value="InterPro"/>
</dbReference>
<dbReference type="KEGG" id="hws:RNZ46_00405"/>
<dbReference type="RefSeq" id="WP_316983424.1">
    <property type="nucleotide sequence ID" value="NZ_CP136521.1"/>
</dbReference>
<evidence type="ECO:0000256" key="1">
    <source>
        <dbReference type="ARBA" id="ARBA00023015"/>
    </source>
</evidence>
<dbReference type="InterPro" id="IPR020449">
    <property type="entry name" value="Tscrpt_reg_AraC-type_HTH"/>
</dbReference>
<keyword evidence="4" id="KW-0813">Transport</keyword>
<dbReference type="SMART" id="SM00342">
    <property type="entry name" value="HTH_ARAC"/>
    <property type="match status" value="1"/>
</dbReference>
<dbReference type="GO" id="GO:0043565">
    <property type="term" value="F:sequence-specific DNA binding"/>
    <property type="evidence" value="ECO:0007669"/>
    <property type="project" value="InterPro"/>
</dbReference>
<comment type="subunit">
    <text evidence="4">Homotrimer.</text>
</comment>
<organism evidence="6 7">
    <name type="scientific">Hwangdonia lutea</name>
    <dbReference type="NCBI Taxonomy" id="3075823"/>
    <lineage>
        <taxon>Bacteria</taxon>
        <taxon>Pseudomonadati</taxon>
        <taxon>Bacteroidota</taxon>
        <taxon>Flavobacteriia</taxon>
        <taxon>Flavobacteriales</taxon>
        <taxon>Flavobacteriaceae</taxon>
        <taxon>Hwangdonia</taxon>
    </lineage>
</organism>
<feature type="domain" description="HTH araC/xylS-type" evidence="5">
    <location>
        <begin position="236"/>
        <end position="334"/>
    </location>
</feature>
<keyword evidence="4" id="KW-0998">Cell outer membrane</keyword>
<gene>
    <name evidence="6" type="ORF">RNZ46_00405</name>
</gene>
<evidence type="ECO:0000259" key="5">
    <source>
        <dbReference type="PROSITE" id="PS01124"/>
    </source>
</evidence>
<keyword evidence="4" id="KW-0472">Membrane</keyword>
<keyword evidence="4" id="KW-0812">Transmembrane</keyword>
<dbReference type="Proteomes" id="UP001302486">
    <property type="component" value="Chromosome"/>
</dbReference>
<protein>
    <submittedName>
        <fullName evidence="6">AraC family transcriptional regulator</fullName>
    </submittedName>
</protein>
<comment type="similarity">
    <text evidence="4">Belongs to the Gram-negative porin family.</text>
</comment>
<dbReference type="InterPro" id="IPR009057">
    <property type="entry name" value="Homeodomain-like_sf"/>
</dbReference>
<keyword evidence="3" id="KW-0804">Transcription</keyword>
<dbReference type="PROSITE" id="PS00576">
    <property type="entry name" value="GRAM_NEG_PORIN"/>
    <property type="match status" value="1"/>
</dbReference>
<proteinExistence type="inferred from homology"/>
<accession>A0AA97HRR0</accession>
<dbReference type="PROSITE" id="PS01124">
    <property type="entry name" value="HTH_ARAC_FAMILY_2"/>
    <property type="match status" value="1"/>
</dbReference>
<keyword evidence="2" id="KW-0238">DNA-binding</keyword>
<evidence type="ECO:0000313" key="7">
    <source>
        <dbReference type="Proteomes" id="UP001302486"/>
    </source>
</evidence>
<name>A0AA97HRR0_9FLAO</name>
<evidence type="ECO:0000256" key="3">
    <source>
        <dbReference type="ARBA" id="ARBA00023163"/>
    </source>
</evidence>
<keyword evidence="4" id="KW-0406">Ion transport</keyword>
<sequence length="344" mass="39361">MNTIKSSGVDCFEDINHLSQCLGEKINRAEGFCSTHVNPSYGEGLITATKLSKEISVYIFDFVLKQDLEWHFKKAPLRSIDFIFCLEGSAYHKFNAYSYEQINFRQNFIVSRNKKSSSTIKFGAHTPIKMTLISYKPDFNKIGSKDDFGLRKLAFRILSDTYLKEEDYRYSGRICFRTSNFVSEVLKYSFDSSSEILFKEAAIINTLASQIDRHDKGVTGKYKDAPIRQFEIDQILATVNFISNNLSENLSVARLQKISGLSPDKLQKGFKYLFNKSVNVYVTEKRLDKAAQLIYETDFNVSELVYSVGFSSRSYFSKIFKRYFGVLPSQCVTNPQLINKAIAS</sequence>
<dbReference type="InterPro" id="IPR053142">
    <property type="entry name" value="PchR_regulatory_protein"/>
</dbReference>
<dbReference type="PRINTS" id="PR00032">
    <property type="entry name" value="HTHARAC"/>
</dbReference>
<dbReference type="InterPro" id="IPR013793">
    <property type="entry name" value="Porin_Gram-ve_CS"/>
</dbReference>
<evidence type="ECO:0000313" key="6">
    <source>
        <dbReference type="EMBL" id="WOD43743.1"/>
    </source>
</evidence>
<dbReference type="GO" id="GO:0015288">
    <property type="term" value="F:porin activity"/>
    <property type="evidence" value="ECO:0007669"/>
    <property type="project" value="UniProtKB-KW"/>
</dbReference>
<comment type="subcellular location">
    <subcellularLocation>
        <location evidence="4">Cell outer membrane</location>
        <topology evidence="4">Multi-pass membrane protein</topology>
    </subcellularLocation>
</comment>
<dbReference type="InterPro" id="IPR018060">
    <property type="entry name" value="HTH_AraC"/>
</dbReference>
<keyword evidence="7" id="KW-1185">Reference proteome</keyword>
<dbReference type="GO" id="GO:0006811">
    <property type="term" value="P:monoatomic ion transport"/>
    <property type="evidence" value="ECO:0007669"/>
    <property type="project" value="UniProtKB-KW"/>
</dbReference>
<dbReference type="Pfam" id="PF12833">
    <property type="entry name" value="HTH_18"/>
    <property type="match status" value="1"/>
</dbReference>
<dbReference type="PANTHER" id="PTHR47893">
    <property type="entry name" value="REGULATORY PROTEIN PCHR"/>
    <property type="match status" value="1"/>
</dbReference>
<dbReference type="GO" id="GO:0046930">
    <property type="term" value="C:pore complex"/>
    <property type="evidence" value="ECO:0007669"/>
    <property type="project" value="UniProtKB-KW"/>
</dbReference>
<keyword evidence="4" id="KW-0626">Porin</keyword>
<keyword evidence="1" id="KW-0805">Transcription regulation</keyword>
<dbReference type="EMBL" id="CP136521">
    <property type="protein sequence ID" value="WOD43743.1"/>
    <property type="molecule type" value="Genomic_DNA"/>
</dbReference>
<dbReference type="Gene3D" id="1.10.10.60">
    <property type="entry name" value="Homeodomain-like"/>
    <property type="match status" value="2"/>
</dbReference>
<evidence type="ECO:0000256" key="4">
    <source>
        <dbReference type="RuleBase" id="RU000469"/>
    </source>
</evidence>
<dbReference type="SUPFAM" id="SSF46689">
    <property type="entry name" value="Homeodomain-like"/>
    <property type="match status" value="1"/>
</dbReference>
<dbReference type="GO" id="GO:0009279">
    <property type="term" value="C:cell outer membrane"/>
    <property type="evidence" value="ECO:0007669"/>
    <property type="project" value="UniProtKB-SubCell"/>
</dbReference>